<evidence type="ECO:0000256" key="1">
    <source>
        <dbReference type="SAM" id="MobiDB-lite"/>
    </source>
</evidence>
<evidence type="ECO:0008006" key="4">
    <source>
        <dbReference type="Google" id="ProtNLM"/>
    </source>
</evidence>
<organism evidence="2 3">
    <name type="scientific">Virgisporangium aliadipatigenens</name>
    <dbReference type="NCBI Taxonomy" id="741659"/>
    <lineage>
        <taxon>Bacteria</taxon>
        <taxon>Bacillati</taxon>
        <taxon>Actinomycetota</taxon>
        <taxon>Actinomycetes</taxon>
        <taxon>Micromonosporales</taxon>
        <taxon>Micromonosporaceae</taxon>
        <taxon>Virgisporangium</taxon>
    </lineage>
</organism>
<feature type="region of interest" description="Disordered" evidence="1">
    <location>
        <begin position="1"/>
        <end position="236"/>
    </location>
</feature>
<evidence type="ECO:0000313" key="2">
    <source>
        <dbReference type="EMBL" id="GIJ52251.1"/>
    </source>
</evidence>
<sequence length="441" mass="43857">MDAPTAPGAEPTRPDAPPLWPGSPANPPSAPPAAPAPQASGAPQAPGASAPTWPTTGGPTPHASGSPQAPGVAPGAPGAQQPPQAPAAPMPTWPTSAAPAPHAAPGPHQAPGVAPSGAQQPPQAPQAPAAPMPTWPTSGPPAAPASGVPASAPPVGGPAPAWPTSGVPSAPASGIPAAPASGGPVWQTPQAAQGVPGAPGVPGTPPGPFPPQGGAPFQGGAPGQGLSLADGDLPPQNLWQKMRADPEYAPEHLALEAVARLGPQANAWAQRTRAQYPGIHPDQLSQMAIKRFTTHARISGAAAGATGLPGGVIDIGVLAWTQARMVLHIAAAYGIDPAHPDRATDLLVLQKVHKVAQTARTALQVAKGHEKAGALLGSSGHKPLRNVLARLTWKLAQMAGVRAAKRLFAKVIPGAAIILGTWANSSATKDLARRSVALYRR</sequence>
<dbReference type="InterPro" id="IPR024787">
    <property type="entry name" value="EcsC"/>
</dbReference>
<proteinExistence type="predicted"/>
<feature type="compositionally biased region" description="Pro residues" evidence="1">
    <location>
        <begin position="14"/>
        <end position="35"/>
    </location>
</feature>
<dbReference type="AlphaFoldDB" id="A0A8J3YYW6"/>
<feature type="compositionally biased region" description="Pro residues" evidence="1">
    <location>
        <begin position="151"/>
        <end position="161"/>
    </location>
</feature>
<reference evidence="2" key="1">
    <citation type="submission" date="2021-01" db="EMBL/GenBank/DDBJ databases">
        <title>Whole genome shotgun sequence of Virgisporangium aliadipatigenens NBRC 105644.</title>
        <authorList>
            <person name="Komaki H."/>
            <person name="Tamura T."/>
        </authorList>
    </citation>
    <scope>NUCLEOTIDE SEQUENCE</scope>
    <source>
        <strain evidence="2">NBRC 105644</strain>
    </source>
</reference>
<feature type="compositionally biased region" description="Pro residues" evidence="1">
    <location>
        <begin position="122"/>
        <end position="143"/>
    </location>
</feature>
<gene>
    <name evidence="2" type="ORF">Val02_91370</name>
</gene>
<comment type="caution">
    <text evidence="2">The sequence shown here is derived from an EMBL/GenBank/DDBJ whole genome shotgun (WGS) entry which is preliminary data.</text>
</comment>
<dbReference type="Pfam" id="PF12787">
    <property type="entry name" value="EcsC"/>
    <property type="match status" value="1"/>
</dbReference>
<feature type="compositionally biased region" description="Low complexity" evidence="1">
    <location>
        <begin position="36"/>
        <end position="82"/>
    </location>
</feature>
<dbReference type="Proteomes" id="UP000619260">
    <property type="component" value="Unassembled WGS sequence"/>
</dbReference>
<protein>
    <recommendedName>
        <fullName evidence="4">EcsC family protein</fullName>
    </recommendedName>
</protein>
<feature type="compositionally biased region" description="Low complexity" evidence="1">
    <location>
        <begin position="93"/>
        <end position="121"/>
    </location>
</feature>
<feature type="compositionally biased region" description="Pro residues" evidence="1">
    <location>
        <begin position="83"/>
        <end position="92"/>
    </location>
</feature>
<accession>A0A8J3YYW6</accession>
<feature type="compositionally biased region" description="Low complexity" evidence="1">
    <location>
        <begin position="162"/>
        <end position="198"/>
    </location>
</feature>
<dbReference type="EMBL" id="BOPF01000070">
    <property type="protein sequence ID" value="GIJ52251.1"/>
    <property type="molecule type" value="Genomic_DNA"/>
</dbReference>
<name>A0A8J3YYW6_9ACTN</name>
<evidence type="ECO:0000313" key="3">
    <source>
        <dbReference type="Proteomes" id="UP000619260"/>
    </source>
</evidence>
<feature type="compositionally biased region" description="Pro residues" evidence="1">
    <location>
        <begin position="202"/>
        <end position="213"/>
    </location>
</feature>
<keyword evidence="3" id="KW-1185">Reference proteome</keyword>